<dbReference type="RefSeq" id="XP_033425257.1">
    <property type="nucleotide sequence ID" value="XM_033571942.1"/>
</dbReference>
<feature type="domain" description="Agd3 CBM87" evidence="2">
    <location>
        <begin position="23"/>
        <end position="238"/>
    </location>
</feature>
<evidence type="ECO:0008006" key="8">
    <source>
        <dbReference type="Google" id="ProtNLM"/>
    </source>
</evidence>
<dbReference type="InterPro" id="IPR056825">
    <property type="entry name" value="Agd3_C"/>
</dbReference>
<evidence type="ECO:0000313" key="6">
    <source>
        <dbReference type="Proteomes" id="UP000308092"/>
    </source>
</evidence>
<dbReference type="STRING" id="1220188.A0A4S3JQ27"/>
<reference evidence="5 6" key="1">
    <citation type="submission" date="2019-03" db="EMBL/GenBank/DDBJ databases">
        <title>The genome sequence of a newly discovered highly antifungal drug resistant Aspergillus species, Aspergillus tanneri NIH 1004.</title>
        <authorList>
            <person name="Mounaud S."/>
            <person name="Singh I."/>
            <person name="Joardar V."/>
            <person name="Pakala S."/>
            <person name="Pakala S."/>
            <person name="Venepally P."/>
            <person name="Hoover J."/>
            <person name="Nierman W."/>
            <person name="Chung J."/>
            <person name="Losada L."/>
        </authorList>
    </citation>
    <scope>NUCLEOTIDE SEQUENCE [LARGE SCALE GENOMIC DNA]</scope>
    <source>
        <strain evidence="5 6">NIH1004</strain>
    </source>
</reference>
<dbReference type="Pfam" id="PF25115">
    <property type="entry name" value="Agd3_CE"/>
    <property type="match status" value="1"/>
</dbReference>
<dbReference type="OrthoDB" id="2113314at2759"/>
<name>A0A4S3JQ27_9EURO</name>
<sequence>MSLNTTSVPSASPSVSPITQGSVAGNILVIARDSAAAGVASSGFNAYGIPFTTLLVPKEGTTLPSLNSSSGGNFGGILVASGVSYDYGGTTNFQSALTADQWNQLYAYQLEYGVRMVQYDVFPGPAYGAADASGGGGCCGSGVEQLVSFSNVDDFPTAGLKTNAGVSTQGLWHYPATISNTSSTKQIAKFAAAPGYSGETTAAVINNFDGREQMVFFISFDTTWSATSNYLQHAWISWLTRGLYTGHRRVNLNTQIDDVFLETEIYKPAGRNFRISTSDMDGISRWVPTINAKMNEGSNYYVELGLNGNGNIEAATSKPNGESLCNGGGIEYDSPPDTELEFKKPLGTGTNLWSSTQTSYGWTTECTRLDDLLNWMTTPANQDKYGFLSHTFTHLEQNNATYSDVSKEIAYNQAWLKQNGISSAKHYTANGIIPPAITGLHNGDALRAWWDNGIRNCVGDNTRPVLMNQENVMWPYFTNVASDGFDGMQVNPRWSTRIYYNCDTPDCTVQEWIDTTSSRGNFEDLLAVEKSETIRHLLGLRRDSYMFHQANLRNSDTPPITINGVSAQYSIFQAWVETQVQEFVRLVKWPIVTIDHQEMSDNFLSRYTRDRCNYSLQYAIANHQIGGVTVSAKDNTCSVPIPVTFPVAPTNTQGFATEQLGSDPLTVWVKLSGSPVTFTLSKPIPL</sequence>
<evidence type="ECO:0000259" key="3">
    <source>
        <dbReference type="Pfam" id="PF25117"/>
    </source>
</evidence>
<organism evidence="5 6">
    <name type="scientific">Aspergillus tanneri</name>
    <dbReference type="NCBI Taxonomy" id="1220188"/>
    <lineage>
        <taxon>Eukaryota</taxon>
        <taxon>Fungi</taxon>
        <taxon>Dikarya</taxon>
        <taxon>Ascomycota</taxon>
        <taxon>Pezizomycotina</taxon>
        <taxon>Eurotiomycetes</taxon>
        <taxon>Eurotiomycetidae</taxon>
        <taxon>Eurotiales</taxon>
        <taxon>Aspergillaceae</taxon>
        <taxon>Aspergillus</taxon>
        <taxon>Aspergillus subgen. Circumdati</taxon>
    </lineage>
</organism>
<dbReference type="AlphaFoldDB" id="A0A4S3JQ27"/>
<dbReference type="Pfam" id="PF25117">
    <property type="entry name" value="Agd3_C"/>
    <property type="match status" value="1"/>
</dbReference>
<evidence type="ECO:0000313" key="5">
    <source>
        <dbReference type="EMBL" id="THC96928.1"/>
    </source>
</evidence>
<dbReference type="EMBL" id="QUQM01000007">
    <property type="protein sequence ID" value="KAA8645896.1"/>
    <property type="molecule type" value="Genomic_DNA"/>
</dbReference>
<dbReference type="Pfam" id="PF25116">
    <property type="entry name" value="CBM87_Agd3"/>
    <property type="match status" value="1"/>
</dbReference>
<dbReference type="InterPro" id="IPR056826">
    <property type="entry name" value="Agd3_CE"/>
</dbReference>
<dbReference type="InterPro" id="IPR050788">
    <property type="entry name" value="Yeast_SRP1/TIP1_CWP"/>
</dbReference>
<proteinExistence type="predicted"/>
<dbReference type="PANTHER" id="PTHR31002">
    <property type="entry name" value="SERIPAUPERIN"/>
    <property type="match status" value="1"/>
</dbReference>
<protein>
    <recommendedName>
        <fullName evidence="8">Extracellular serine-rich protein</fullName>
    </recommendedName>
</protein>
<dbReference type="InterPro" id="IPR056827">
    <property type="entry name" value="CBM87_Agd3"/>
</dbReference>
<gene>
    <name evidence="4" type="ORF">ATNIH1004_007317</name>
    <name evidence="5" type="ORF">EYZ11_003589</name>
</gene>
<dbReference type="PANTHER" id="PTHR31002:SF34">
    <property type="entry name" value="CELL WALL PROTEIN CWP1-RELATED"/>
    <property type="match status" value="1"/>
</dbReference>
<evidence type="ECO:0000313" key="4">
    <source>
        <dbReference type="EMBL" id="KAA8645896.1"/>
    </source>
</evidence>
<accession>A0A4S3JQ27</accession>
<evidence type="ECO:0000313" key="7">
    <source>
        <dbReference type="Proteomes" id="UP000324241"/>
    </source>
</evidence>
<feature type="domain" description="Agd3 deacetylase" evidence="1">
    <location>
        <begin position="252"/>
        <end position="616"/>
    </location>
</feature>
<dbReference type="EMBL" id="SOSA01000093">
    <property type="protein sequence ID" value="THC96928.1"/>
    <property type="molecule type" value="Genomic_DNA"/>
</dbReference>
<feature type="domain" description="Agd3 C-terminal" evidence="3">
    <location>
        <begin position="618"/>
        <end position="684"/>
    </location>
</feature>
<evidence type="ECO:0000259" key="2">
    <source>
        <dbReference type="Pfam" id="PF25116"/>
    </source>
</evidence>
<dbReference type="Proteomes" id="UP000324241">
    <property type="component" value="Unassembled WGS sequence"/>
</dbReference>
<evidence type="ECO:0000259" key="1">
    <source>
        <dbReference type="Pfam" id="PF25115"/>
    </source>
</evidence>
<dbReference type="Proteomes" id="UP000308092">
    <property type="component" value="Unassembled WGS sequence"/>
</dbReference>
<dbReference type="VEuPathDB" id="FungiDB:EYZ11_003589"/>
<comment type="caution">
    <text evidence="5">The sequence shown here is derived from an EMBL/GenBank/DDBJ whole genome shotgun (WGS) entry which is preliminary data.</text>
</comment>
<reference evidence="4 7" key="2">
    <citation type="submission" date="2019-08" db="EMBL/GenBank/DDBJ databases">
        <title>The genome sequence of a newly discovered highly antifungal drug resistant Aspergillus species, Aspergillus tanneri NIH 1004.</title>
        <authorList>
            <person name="Mounaud S."/>
            <person name="Singh I."/>
            <person name="Joardar V."/>
            <person name="Pakala S."/>
            <person name="Pakala S."/>
            <person name="Venepally P."/>
            <person name="Chung J.K."/>
            <person name="Losada L."/>
            <person name="Nierman W.C."/>
        </authorList>
    </citation>
    <scope>NUCLEOTIDE SEQUENCE [LARGE SCALE GENOMIC DNA]</scope>
    <source>
        <strain evidence="4 7">NIH1004</strain>
    </source>
</reference>
<dbReference type="GeneID" id="54330019"/>
<keyword evidence="6" id="KW-1185">Reference proteome</keyword>